<keyword evidence="1" id="KW-0472">Membrane</keyword>
<accession>A0A382BW78</accession>
<dbReference type="AlphaFoldDB" id="A0A382BW78"/>
<organism evidence="3">
    <name type="scientific">marine metagenome</name>
    <dbReference type="NCBI Taxonomy" id="408172"/>
    <lineage>
        <taxon>unclassified sequences</taxon>
        <taxon>metagenomes</taxon>
        <taxon>ecological metagenomes</taxon>
    </lineage>
</organism>
<dbReference type="PANTHER" id="PTHR32234:SF3">
    <property type="entry name" value="SUPPRESSION OF COPPER SENSITIVITY PROTEIN"/>
    <property type="match status" value="1"/>
</dbReference>
<protein>
    <recommendedName>
        <fullName evidence="2">Thiol:disulfide interchange protein DsbD N-terminal domain-containing protein</fullName>
    </recommendedName>
</protein>
<evidence type="ECO:0000259" key="2">
    <source>
        <dbReference type="Pfam" id="PF11412"/>
    </source>
</evidence>
<keyword evidence="1" id="KW-1133">Transmembrane helix</keyword>
<dbReference type="GO" id="GO:0015035">
    <property type="term" value="F:protein-disulfide reductase activity"/>
    <property type="evidence" value="ECO:0007669"/>
    <property type="project" value="TreeGrafter"/>
</dbReference>
<feature type="transmembrane region" description="Helical" evidence="1">
    <location>
        <begin position="308"/>
        <end position="333"/>
    </location>
</feature>
<dbReference type="Pfam" id="PF11412">
    <property type="entry name" value="DsbD_N"/>
    <property type="match status" value="1"/>
</dbReference>
<dbReference type="InterPro" id="IPR028250">
    <property type="entry name" value="DsbDN"/>
</dbReference>
<feature type="domain" description="Thiol:disulfide interchange protein DsbD N-terminal" evidence="2">
    <location>
        <begin position="35"/>
        <end position="150"/>
    </location>
</feature>
<proteinExistence type="predicted"/>
<evidence type="ECO:0000256" key="1">
    <source>
        <dbReference type="SAM" id="Phobius"/>
    </source>
</evidence>
<name>A0A382BW78_9ZZZZ</name>
<feature type="transmembrane region" description="Helical" evidence="1">
    <location>
        <begin position="354"/>
        <end position="375"/>
    </location>
</feature>
<gene>
    <name evidence="3" type="ORF">METZ01_LOCUS170914</name>
</gene>
<reference evidence="3" key="1">
    <citation type="submission" date="2018-05" db="EMBL/GenBank/DDBJ databases">
        <authorList>
            <person name="Lanie J.A."/>
            <person name="Ng W.-L."/>
            <person name="Kazmierczak K.M."/>
            <person name="Andrzejewski T.M."/>
            <person name="Davidsen T.M."/>
            <person name="Wayne K.J."/>
            <person name="Tettelin H."/>
            <person name="Glass J.I."/>
            <person name="Rusch D."/>
            <person name="Podicherti R."/>
            <person name="Tsui H.-C.T."/>
            <person name="Winkler M.E."/>
        </authorList>
    </citation>
    <scope>NUCLEOTIDE SEQUENCE</scope>
</reference>
<evidence type="ECO:0000313" key="3">
    <source>
        <dbReference type="EMBL" id="SVB18060.1"/>
    </source>
</evidence>
<dbReference type="EMBL" id="UINC01031659">
    <property type="protein sequence ID" value="SVB18060.1"/>
    <property type="molecule type" value="Genomic_DNA"/>
</dbReference>
<keyword evidence="1" id="KW-0812">Transmembrane</keyword>
<dbReference type="GO" id="GO:0045454">
    <property type="term" value="P:cell redox homeostasis"/>
    <property type="evidence" value="ECO:0007669"/>
    <property type="project" value="TreeGrafter"/>
</dbReference>
<feature type="non-terminal residue" evidence="3">
    <location>
        <position position="408"/>
    </location>
</feature>
<dbReference type="PANTHER" id="PTHR32234">
    <property type="entry name" value="THIOL:DISULFIDE INTERCHANGE PROTEIN DSBD"/>
    <property type="match status" value="1"/>
</dbReference>
<sequence>MQKRHFILFTLLLNLMVGSAVQAQPVRTDFVESELVPEEASIQPGRSFWIALRMKMDEHWHIYWRNPGDAAYPTSIEWTLPEGFPAGPIRWPYPQQIDLPPLANYGYEGEVFLLTEITPPEDLKPGTTVDITAYGDWLVCEEVCIPGSSYYTLPLPVKDEPPVAVENWMDGFAKARGNLPLEEHGWKIEAAVTDSQVVIQATRPSWFTGDLSAVKFFPYESTLINHFDKQLFSKGDITYQVAANANVLMSSPPGRIQGVLVSEDGWRGPGSEQAIAFDVPVSDTMTVLAATASAAVPTGGSGEVTSTWWALLFAFAGGMILNLMPCVLPVLSLKVLGFLQQAGEDESKSWQHGSMFTAGVLISFLVLAGILIGLRAGGEQLGWGFQLQSPVFVTIISSFLFLFGLSLF</sequence>
<feature type="transmembrane region" description="Helical" evidence="1">
    <location>
        <begin position="387"/>
        <end position="407"/>
    </location>
</feature>